<dbReference type="InterPro" id="IPR012677">
    <property type="entry name" value="Nucleotide-bd_a/b_plait_sf"/>
</dbReference>
<reference evidence="6" key="1">
    <citation type="submission" date="2012-12" db="EMBL/GenBank/DDBJ databases">
        <authorList>
            <person name="Hellsten U."/>
            <person name="Grimwood J."/>
            <person name="Chapman J.A."/>
            <person name="Shapiro H."/>
            <person name="Aerts A."/>
            <person name="Otillar R.P."/>
            <person name="Terry A.Y."/>
            <person name="Boore J.L."/>
            <person name="Simakov O."/>
            <person name="Marletaz F."/>
            <person name="Cho S.-J."/>
            <person name="Edsinger-Gonzales E."/>
            <person name="Havlak P."/>
            <person name="Kuo D.-H."/>
            <person name="Larsson T."/>
            <person name="Lv J."/>
            <person name="Arendt D."/>
            <person name="Savage R."/>
            <person name="Osoegawa K."/>
            <person name="de Jong P."/>
            <person name="Lindberg D.R."/>
            <person name="Seaver E.C."/>
            <person name="Weisblat D.A."/>
            <person name="Putnam N.H."/>
            <person name="Grigoriev I.V."/>
            <person name="Rokhsar D.S."/>
        </authorList>
    </citation>
    <scope>NUCLEOTIDE SEQUENCE</scope>
</reference>
<proteinExistence type="predicted"/>
<dbReference type="PROSITE" id="PS50102">
    <property type="entry name" value="RRM"/>
    <property type="match status" value="1"/>
</dbReference>
<evidence type="ECO:0000256" key="1">
    <source>
        <dbReference type="PROSITE-ProRule" id="PRU00176"/>
    </source>
</evidence>
<feature type="compositionally biased region" description="Low complexity" evidence="2">
    <location>
        <begin position="644"/>
        <end position="665"/>
    </location>
</feature>
<dbReference type="Pfam" id="PF00076">
    <property type="entry name" value="RRM_1"/>
    <property type="match status" value="1"/>
</dbReference>
<keyword evidence="6" id="KW-1185">Reference proteome</keyword>
<dbReference type="PANTHER" id="PTHR48031:SF2">
    <property type="entry name" value="RNA-BINDING PROTEIN 4"/>
    <property type="match status" value="1"/>
</dbReference>
<dbReference type="SUPFAM" id="SSF54928">
    <property type="entry name" value="RNA-binding domain, RBD"/>
    <property type="match status" value="1"/>
</dbReference>
<organism evidence="5 6">
    <name type="scientific">Helobdella robusta</name>
    <name type="common">Californian leech</name>
    <dbReference type="NCBI Taxonomy" id="6412"/>
    <lineage>
        <taxon>Eukaryota</taxon>
        <taxon>Metazoa</taxon>
        <taxon>Spiralia</taxon>
        <taxon>Lophotrochozoa</taxon>
        <taxon>Annelida</taxon>
        <taxon>Clitellata</taxon>
        <taxon>Hirudinea</taxon>
        <taxon>Rhynchobdellida</taxon>
        <taxon>Glossiphoniidae</taxon>
        <taxon>Helobdella</taxon>
    </lineage>
</organism>
<evidence type="ECO:0000256" key="2">
    <source>
        <dbReference type="SAM" id="MobiDB-lite"/>
    </source>
</evidence>
<dbReference type="KEGG" id="hro:HELRODRAFT_189665"/>
<protein>
    <recommendedName>
        <fullName evidence="3">RRM domain-containing protein</fullName>
    </recommendedName>
</protein>
<dbReference type="Proteomes" id="UP000015101">
    <property type="component" value="Unassembled WGS sequence"/>
</dbReference>
<feature type="domain" description="RRM" evidence="3">
    <location>
        <begin position="88"/>
        <end position="166"/>
    </location>
</feature>
<dbReference type="EnsemblMetazoa" id="HelroT189665">
    <property type="protein sequence ID" value="HelroP189665"/>
    <property type="gene ID" value="HelroG189665"/>
</dbReference>
<dbReference type="CTD" id="20211334"/>
<gene>
    <name evidence="5" type="primary">20211334</name>
    <name evidence="4" type="ORF">HELRODRAFT_189665</name>
</gene>
<dbReference type="AlphaFoldDB" id="T1FR87"/>
<sequence length="898" mass="100161">MNFYEEFAMNEFNKNRKIILRNVPPITYDQVKHFMGRFTVANISISKRLRHSIIDLKYGHEAEQAVSELCCKKLLGCAIDVSLYRNDNLLCIADLPADMNQEKFRLLVEPHGSIEKCFLKYNKDGEFLGYGFVEYMHNREKSEQARQLLDHIKLSNHTTRCTFVKDHVTTYNQLKSSCLFFSGLPVTYTTEKLNLLVQSVESNCQLVNCQVGMSSLDPHEKFGAVEFKSEAEAWCTMKKLNCINTNNITTNNNNCNNPKIFVSFCAPGDKVDDVMKILQEFMTVFDYIKNILAVDGGQSKVMNNKSRNKRFSLDHPYNTRNNPNNNNNNKYKQFNNNNKTNNSNNNNSNNNNIDSLHFQLALLSIMLSVQQLNVPTADLQTCHNASQPMAINVPSCHVPVPNNAACYDGCESDLSIVIQMLNQRSAQQQQQPHTSIFPCLPHIQSAHAQQQTTTQSVKSNFVFTQAAVPTSTQNSFPHSVFQPKFSKNSLSEIIQHVPAGKLNPDCCSQADISNSDSSRCSGDQLNDHFLAEPASTTQQSQRTSEAHAVGSCKKSFPHGVQRAIVKTTGLFTNNSDKKKNKSYRPKVSEQIVETLGAIGAIQGRKDTNSDKKENINIDDNTINKNKTSCRSVCKNAELSKNGISSSDKTSNSSSCDASTDSSSNNEKASTDSCTDGNDIASNNGCDINDKISNSTIITSDDDNLYTAFDSNKLKFEASPITKNTKDSFIWRSTLTPNNKRTFDKVEGDGEEEDEDIVDVVFKKVISEDSTSSSASSSSASSSIICNEDSGDKPQLVGAFSKIICRPRSRHRFVYSSPRAINLNSKHHQSSDDFKINFGDITRMTSPSSAETLKFLQSPEPSPDGSYVGQHSQGLGGHYEESIIKKKKMKFRQIFPDLY</sequence>
<dbReference type="STRING" id="6412.T1FR87"/>
<dbReference type="RefSeq" id="XP_009029307.1">
    <property type="nucleotide sequence ID" value="XM_009031059.1"/>
</dbReference>
<dbReference type="InterPro" id="IPR035979">
    <property type="entry name" value="RBD_domain_sf"/>
</dbReference>
<dbReference type="EMBL" id="AMQM01001983">
    <property type="status" value="NOT_ANNOTATED_CDS"/>
    <property type="molecule type" value="Genomic_DNA"/>
</dbReference>
<feature type="region of interest" description="Disordered" evidence="2">
    <location>
        <begin position="640"/>
        <end position="675"/>
    </location>
</feature>
<name>T1FR87_HELRO</name>
<dbReference type="Gene3D" id="3.30.70.330">
    <property type="match status" value="3"/>
</dbReference>
<reference evidence="5" key="3">
    <citation type="submission" date="2015-06" db="UniProtKB">
        <authorList>
            <consortium name="EnsemblMetazoa"/>
        </authorList>
    </citation>
    <scope>IDENTIFICATION</scope>
</reference>
<dbReference type="OrthoDB" id="639027at2759"/>
<accession>T1FR87</accession>
<dbReference type="GeneID" id="20211334"/>
<dbReference type="InterPro" id="IPR000504">
    <property type="entry name" value="RRM_dom"/>
</dbReference>
<feature type="compositionally biased region" description="Low complexity" evidence="2">
    <location>
        <begin position="318"/>
        <end position="351"/>
    </location>
</feature>
<evidence type="ECO:0000313" key="6">
    <source>
        <dbReference type="Proteomes" id="UP000015101"/>
    </source>
</evidence>
<feature type="compositionally biased region" description="Polar residues" evidence="2">
    <location>
        <begin position="666"/>
        <end position="675"/>
    </location>
</feature>
<dbReference type="GO" id="GO:0003729">
    <property type="term" value="F:mRNA binding"/>
    <property type="evidence" value="ECO:0000318"/>
    <property type="project" value="GO_Central"/>
</dbReference>
<feature type="region of interest" description="Disordered" evidence="2">
    <location>
        <begin position="303"/>
        <end position="351"/>
    </location>
</feature>
<dbReference type="HOGENOM" id="CLU_322455_0_0_1"/>
<dbReference type="eggNOG" id="KOG0145">
    <property type="taxonomic scope" value="Eukaryota"/>
</dbReference>
<evidence type="ECO:0000259" key="3">
    <source>
        <dbReference type="PROSITE" id="PS50102"/>
    </source>
</evidence>
<evidence type="ECO:0000313" key="4">
    <source>
        <dbReference type="EMBL" id="ESN93046.1"/>
    </source>
</evidence>
<dbReference type="PANTHER" id="PTHR48031">
    <property type="entry name" value="SRA STEM-LOOP-INTERACTING RNA-BINDING PROTEIN, MITOCHONDRIAL"/>
    <property type="match status" value="1"/>
</dbReference>
<dbReference type="SMART" id="SM00360">
    <property type="entry name" value="RRM"/>
    <property type="match status" value="2"/>
</dbReference>
<reference evidence="4 6" key="2">
    <citation type="journal article" date="2013" name="Nature">
        <title>Insights into bilaterian evolution from three spiralian genomes.</title>
        <authorList>
            <person name="Simakov O."/>
            <person name="Marletaz F."/>
            <person name="Cho S.J."/>
            <person name="Edsinger-Gonzales E."/>
            <person name="Havlak P."/>
            <person name="Hellsten U."/>
            <person name="Kuo D.H."/>
            <person name="Larsson T."/>
            <person name="Lv J."/>
            <person name="Arendt D."/>
            <person name="Savage R."/>
            <person name="Osoegawa K."/>
            <person name="de Jong P."/>
            <person name="Grimwood J."/>
            <person name="Chapman J.A."/>
            <person name="Shapiro H."/>
            <person name="Aerts A."/>
            <person name="Otillar R.P."/>
            <person name="Terry A.Y."/>
            <person name="Boore J.L."/>
            <person name="Grigoriev I.V."/>
            <person name="Lindberg D.R."/>
            <person name="Seaver E.C."/>
            <person name="Weisblat D.A."/>
            <person name="Putnam N.H."/>
            <person name="Rokhsar D.S."/>
        </authorList>
    </citation>
    <scope>NUCLEOTIDE SEQUENCE</scope>
</reference>
<dbReference type="EMBL" id="KB097639">
    <property type="protein sequence ID" value="ESN93046.1"/>
    <property type="molecule type" value="Genomic_DNA"/>
</dbReference>
<dbReference type="InParanoid" id="T1FR87"/>
<evidence type="ECO:0000313" key="5">
    <source>
        <dbReference type="EnsemblMetazoa" id="HelroP189665"/>
    </source>
</evidence>
<keyword evidence="1" id="KW-0694">RNA-binding</keyword>